<gene>
    <name evidence="1" type="ORF">RCL2_001534800</name>
</gene>
<dbReference type="AlphaFoldDB" id="A0A8H3LNA6"/>
<name>A0A8H3LNA6_9GLOM</name>
<reference evidence="1" key="1">
    <citation type="submission" date="2019-10" db="EMBL/GenBank/DDBJ databases">
        <title>Conservation and host-specific expression of non-tandemly repeated heterogenous ribosome RNA gene in arbuscular mycorrhizal fungi.</title>
        <authorList>
            <person name="Maeda T."/>
            <person name="Kobayashi Y."/>
            <person name="Nakagawa T."/>
            <person name="Ezawa T."/>
            <person name="Yamaguchi K."/>
            <person name="Bino T."/>
            <person name="Nishimoto Y."/>
            <person name="Shigenobu S."/>
            <person name="Kawaguchi M."/>
        </authorList>
    </citation>
    <scope>NUCLEOTIDE SEQUENCE</scope>
    <source>
        <strain evidence="1">HR1</strain>
    </source>
</reference>
<comment type="caution">
    <text evidence="1">The sequence shown here is derived from an EMBL/GenBank/DDBJ whole genome shotgun (WGS) entry which is preliminary data.</text>
</comment>
<evidence type="ECO:0000313" key="1">
    <source>
        <dbReference type="EMBL" id="GES88394.1"/>
    </source>
</evidence>
<dbReference type="EMBL" id="BLAL01000178">
    <property type="protein sequence ID" value="GES88394.1"/>
    <property type="molecule type" value="Genomic_DNA"/>
</dbReference>
<accession>A0A8H3LNA6</accession>
<dbReference type="Proteomes" id="UP000615446">
    <property type="component" value="Unassembled WGS sequence"/>
</dbReference>
<evidence type="ECO:0000313" key="2">
    <source>
        <dbReference type="Proteomes" id="UP000615446"/>
    </source>
</evidence>
<protein>
    <submittedName>
        <fullName evidence="1">Uncharacterized protein</fullName>
    </submittedName>
</protein>
<proteinExistence type="predicted"/>
<organism evidence="1 2">
    <name type="scientific">Rhizophagus clarus</name>
    <dbReference type="NCBI Taxonomy" id="94130"/>
    <lineage>
        <taxon>Eukaryota</taxon>
        <taxon>Fungi</taxon>
        <taxon>Fungi incertae sedis</taxon>
        <taxon>Mucoromycota</taxon>
        <taxon>Glomeromycotina</taxon>
        <taxon>Glomeromycetes</taxon>
        <taxon>Glomerales</taxon>
        <taxon>Glomeraceae</taxon>
        <taxon>Rhizophagus</taxon>
    </lineage>
</organism>
<sequence length="88" mass="10674">MKAKRFLFFRRHGRNSYFGTDMRTCTSEIYLTRGKLKIDRDDIDRFFRIFTRKNHIWISGSLGIERVDLGRPDLWTRRTSYTLFFKSG</sequence>